<dbReference type="Proteomes" id="UP000251717">
    <property type="component" value="Unassembled WGS sequence"/>
</dbReference>
<dbReference type="Gene3D" id="3.30.2310.20">
    <property type="entry name" value="RelE-like"/>
    <property type="match status" value="1"/>
</dbReference>
<proteinExistence type="predicted"/>
<accession>A0A315XR65</accession>
<dbReference type="InterPro" id="IPR007712">
    <property type="entry name" value="RelE/ParE_toxin"/>
</dbReference>
<keyword evidence="3" id="KW-1185">Reference proteome</keyword>
<dbReference type="OrthoDB" id="111133at2157"/>
<evidence type="ECO:0000313" key="3">
    <source>
        <dbReference type="Proteomes" id="UP000251717"/>
    </source>
</evidence>
<organism evidence="2 3">
    <name type="scientific">Methanobrevibacter thaueri</name>
    <dbReference type="NCBI Taxonomy" id="190975"/>
    <lineage>
        <taxon>Archaea</taxon>
        <taxon>Methanobacteriati</taxon>
        <taxon>Methanobacteriota</taxon>
        <taxon>Methanomada group</taxon>
        <taxon>Methanobacteria</taxon>
        <taxon>Methanobacteriales</taxon>
        <taxon>Methanobacteriaceae</taxon>
        <taxon>Methanobrevibacter</taxon>
    </lineage>
</organism>
<comment type="caution">
    <text evidence="2">The sequence shown here is derived from an EMBL/GenBank/DDBJ whole genome shotgun (WGS) entry which is preliminary data.</text>
</comment>
<dbReference type="InterPro" id="IPR035093">
    <property type="entry name" value="RelE/ParE_toxin_dom_sf"/>
</dbReference>
<reference evidence="2 3" key="1">
    <citation type="submission" date="2017-03" db="EMBL/GenBank/DDBJ databases">
        <title>Genome sequence of Methanobrevibacter thaueri.</title>
        <authorList>
            <person name="Poehlein A."/>
            <person name="Seedorf H."/>
            <person name="Daniel R."/>
        </authorList>
    </citation>
    <scope>NUCLEOTIDE SEQUENCE [LARGE SCALE GENOMIC DNA]</scope>
    <source>
        <strain evidence="2 3">DSM 11995</strain>
    </source>
</reference>
<dbReference type="AlphaFoldDB" id="A0A315XR65"/>
<name>A0A315XR65_9EURY</name>
<gene>
    <name evidence="2" type="ORF">MBBTH_00210</name>
</gene>
<keyword evidence="1" id="KW-1277">Toxin-antitoxin system</keyword>
<dbReference type="EMBL" id="MZGS01000005">
    <property type="protein sequence ID" value="PWB88388.1"/>
    <property type="molecule type" value="Genomic_DNA"/>
</dbReference>
<dbReference type="SUPFAM" id="SSF143011">
    <property type="entry name" value="RelE-like"/>
    <property type="match status" value="1"/>
</dbReference>
<evidence type="ECO:0000256" key="1">
    <source>
        <dbReference type="ARBA" id="ARBA00022649"/>
    </source>
</evidence>
<dbReference type="Pfam" id="PF05016">
    <property type="entry name" value="ParE_toxin"/>
    <property type="match status" value="1"/>
</dbReference>
<sequence>MVDTVKYDKNFKKIFKRLDKSIKERAKKQIKKIIDDPKVGKPMRNVRKGTREVYVKPYRLSYYFDEENDLIIFLDFYHKDKQ</sequence>
<evidence type="ECO:0000313" key="2">
    <source>
        <dbReference type="EMBL" id="PWB88388.1"/>
    </source>
</evidence>
<protein>
    <submittedName>
        <fullName evidence="2">Plasmid stabilization system protein</fullName>
    </submittedName>
</protein>
<dbReference type="RefSeq" id="WP_116591020.1">
    <property type="nucleotide sequence ID" value="NZ_MZGS01000005.1"/>
</dbReference>